<feature type="region of interest" description="Disordered" evidence="1">
    <location>
        <begin position="99"/>
        <end position="131"/>
    </location>
</feature>
<dbReference type="Proteomes" id="UP001302602">
    <property type="component" value="Unassembled WGS sequence"/>
</dbReference>
<protein>
    <recommendedName>
        <fullName evidence="5">GPI anchored protein</fullName>
    </recommendedName>
</protein>
<dbReference type="EMBL" id="MU853235">
    <property type="protein sequence ID" value="KAK4121072.1"/>
    <property type="molecule type" value="Genomic_DNA"/>
</dbReference>
<feature type="compositionally biased region" description="Polar residues" evidence="1">
    <location>
        <begin position="106"/>
        <end position="131"/>
    </location>
</feature>
<keyword evidence="2" id="KW-0732">Signal</keyword>
<reference evidence="3" key="2">
    <citation type="submission" date="2023-05" db="EMBL/GenBank/DDBJ databases">
        <authorList>
            <consortium name="Lawrence Berkeley National Laboratory"/>
            <person name="Steindorff A."/>
            <person name="Hensen N."/>
            <person name="Bonometti L."/>
            <person name="Westerberg I."/>
            <person name="Brannstrom I.O."/>
            <person name="Guillou S."/>
            <person name="Cros-Aarteil S."/>
            <person name="Calhoun S."/>
            <person name="Haridas S."/>
            <person name="Kuo A."/>
            <person name="Mondo S."/>
            <person name="Pangilinan J."/>
            <person name="Riley R."/>
            <person name="Labutti K."/>
            <person name="Andreopoulos B."/>
            <person name="Lipzen A."/>
            <person name="Chen C."/>
            <person name="Yanf M."/>
            <person name="Daum C."/>
            <person name="Ng V."/>
            <person name="Clum A."/>
            <person name="Ohm R."/>
            <person name="Martin F."/>
            <person name="Silar P."/>
            <person name="Natvig D."/>
            <person name="Lalanne C."/>
            <person name="Gautier V."/>
            <person name="Ament-Velasquez S.L."/>
            <person name="Kruys A."/>
            <person name="Hutchinson M.I."/>
            <person name="Powell A.J."/>
            <person name="Barry K."/>
            <person name="Miller A.N."/>
            <person name="Grigoriev I.V."/>
            <person name="Debuchy R."/>
            <person name="Gladieux P."/>
            <person name="Thoren M.H."/>
            <person name="Johannesson H."/>
        </authorList>
    </citation>
    <scope>NUCLEOTIDE SEQUENCE</scope>
    <source>
        <strain evidence="3">CBS 731.68</strain>
    </source>
</reference>
<evidence type="ECO:0000256" key="2">
    <source>
        <dbReference type="SAM" id="SignalP"/>
    </source>
</evidence>
<evidence type="ECO:0000256" key="1">
    <source>
        <dbReference type="SAM" id="MobiDB-lite"/>
    </source>
</evidence>
<gene>
    <name evidence="3" type="ORF">N657DRAFT_636111</name>
</gene>
<dbReference type="RefSeq" id="XP_062644843.1">
    <property type="nucleotide sequence ID" value="XM_062791399.1"/>
</dbReference>
<feature type="signal peptide" evidence="2">
    <location>
        <begin position="1"/>
        <end position="19"/>
    </location>
</feature>
<reference evidence="3" key="1">
    <citation type="journal article" date="2023" name="Mol. Phylogenet. Evol.">
        <title>Genome-scale phylogeny and comparative genomics of the fungal order Sordariales.</title>
        <authorList>
            <person name="Hensen N."/>
            <person name="Bonometti L."/>
            <person name="Westerberg I."/>
            <person name="Brannstrom I.O."/>
            <person name="Guillou S."/>
            <person name="Cros-Aarteil S."/>
            <person name="Calhoun S."/>
            <person name="Haridas S."/>
            <person name="Kuo A."/>
            <person name="Mondo S."/>
            <person name="Pangilinan J."/>
            <person name="Riley R."/>
            <person name="LaButti K."/>
            <person name="Andreopoulos B."/>
            <person name="Lipzen A."/>
            <person name="Chen C."/>
            <person name="Yan M."/>
            <person name="Daum C."/>
            <person name="Ng V."/>
            <person name="Clum A."/>
            <person name="Steindorff A."/>
            <person name="Ohm R.A."/>
            <person name="Martin F."/>
            <person name="Silar P."/>
            <person name="Natvig D.O."/>
            <person name="Lalanne C."/>
            <person name="Gautier V."/>
            <person name="Ament-Velasquez S.L."/>
            <person name="Kruys A."/>
            <person name="Hutchinson M.I."/>
            <person name="Powell A.J."/>
            <person name="Barry K."/>
            <person name="Miller A.N."/>
            <person name="Grigoriev I.V."/>
            <person name="Debuchy R."/>
            <person name="Gladieux P."/>
            <person name="Hiltunen Thoren M."/>
            <person name="Johannesson H."/>
        </authorList>
    </citation>
    <scope>NUCLEOTIDE SEQUENCE</scope>
    <source>
        <strain evidence="3">CBS 731.68</strain>
    </source>
</reference>
<feature type="chain" id="PRO_5042991232" description="GPI anchored protein" evidence="2">
    <location>
        <begin position="20"/>
        <end position="200"/>
    </location>
</feature>
<evidence type="ECO:0000313" key="3">
    <source>
        <dbReference type="EMBL" id="KAK4121072.1"/>
    </source>
</evidence>
<accession>A0AAN6Z121</accession>
<evidence type="ECO:0008006" key="5">
    <source>
        <dbReference type="Google" id="ProtNLM"/>
    </source>
</evidence>
<sequence>MKTTSVLSAVLASAAVTSATDVSASNPIGSVKISASNPISTVTLPSASNPISYITKSTATASASVSASNPISSVTISVSASNPISYVTRSATTLTTVTCSDEEPPKQTSTATVSCPEEPQTSSKPPVISSSTLTLNGTISTVWTAPPASRTACSSCGGGSAQPSGTKTGGSGPIVTGGAAVNKVATGAMVVLGGVAALLA</sequence>
<keyword evidence="4" id="KW-1185">Reference proteome</keyword>
<name>A0AAN6Z121_9PEZI</name>
<proteinExistence type="predicted"/>
<comment type="caution">
    <text evidence="3">The sequence shown here is derived from an EMBL/GenBank/DDBJ whole genome shotgun (WGS) entry which is preliminary data.</text>
</comment>
<organism evidence="3 4">
    <name type="scientific">Parathielavia appendiculata</name>
    <dbReference type="NCBI Taxonomy" id="2587402"/>
    <lineage>
        <taxon>Eukaryota</taxon>
        <taxon>Fungi</taxon>
        <taxon>Dikarya</taxon>
        <taxon>Ascomycota</taxon>
        <taxon>Pezizomycotina</taxon>
        <taxon>Sordariomycetes</taxon>
        <taxon>Sordariomycetidae</taxon>
        <taxon>Sordariales</taxon>
        <taxon>Chaetomiaceae</taxon>
        <taxon>Parathielavia</taxon>
    </lineage>
</organism>
<feature type="region of interest" description="Disordered" evidence="1">
    <location>
        <begin position="153"/>
        <end position="172"/>
    </location>
</feature>
<dbReference type="AlphaFoldDB" id="A0AAN6Z121"/>
<evidence type="ECO:0000313" key="4">
    <source>
        <dbReference type="Proteomes" id="UP001302602"/>
    </source>
</evidence>
<dbReference type="GeneID" id="87828168"/>